<keyword evidence="2" id="KW-0808">Transferase</keyword>
<comment type="caution">
    <text evidence="5">The sequence shown here is derived from an EMBL/GenBank/DDBJ whole genome shotgun (WGS) entry which is preliminary data.</text>
</comment>
<keyword evidence="6" id="KW-1185">Reference proteome</keyword>
<keyword evidence="3" id="KW-0012">Acyltransferase</keyword>
<comment type="similarity">
    <text evidence="1">Belongs to the acetyltransferase family. GNAT subfamily.</text>
</comment>
<proteinExistence type="inferred from homology"/>
<dbReference type="InterPro" id="IPR039135">
    <property type="entry name" value="NAT9-like"/>
</dbReference>
<feature type="domain" description="N-acetyltransferase" evidence="4">
    <location>
        <begin position="81"/>
        <end position="262"/>
    </location>
</feature>
<name>A0A0F4GWV9_9PEZI</name>
<dbReference type="GO" id="GO:0008080">
    <property type="term" value="F:N-acetyltransferase activity"/>
    <property type="evidence" value="ECO:0007669"/>
    <property type="project" value="InterPro"/>
</dbReference>
<evidence type="ECO:0000256" key="2">
    <source>
        <dbReference type="ARBA" id="ARBA00022679"/>
    </source>
</evidence>
<protein>
    <recommendedName>
        <fullName evidence="4">N-acetyltransferase domain-containing protein</fullName>
    </recommendedName>
</protein>
<dbReference type="InterPro" id="IPR016181">
    <property type="entry name" value="Acyl_CoA_acyltransferase"/>
</dbReference>
<dbReference type="OrthoDB" id="5043642at2759"/>
<dbReference type="AlphaFoldDB" id="A0A0F4GWV9"/>
<sequence length="290" mass="32721">MPHTIAEIPDPSHALSTEKVPIRTSLQKIWPISSTDRNFTSPTLRATMKLNATTALSTPSILLVPYTPSHVPTYHTWMLSPALRSATASEPLSLSEEYAMQQSWRSDGDKLTFIICLPLPPGRVVEAGVADAPERMVGDINLFLTEDDEDEYDVSVKGWRVVGEIELMIAEQKQQRKGYGRAAVIAFLEYILVHWRGIADEYQSSLPAEKETKEAVPQLAFLRVKVQQTNVGSLRLFEGVGFQQIAEEANYFGEVEMRWQPDLEDLRRLKGWEAGEERVFMERENGAQET</sequence>
<dbReference type="PANTHER" id="PTHR13256:SF16">
    <property type="entry name" value="ALPHA_BETA-TUBULIN-N-ACETYLTRANSFERASE 9"/>
    <property type="match status" value="1"/>
</dbReference>
<dbReference type="SUPFAM" id="SSF55729">
    <property type="entry name" value="Acyl-CoA N-acyltransferases (Nat)"/>
    <property type="match status" value="1"/>
</dbReference>
<accession>A0A0F4GWV9</accession>
<evidence type="ECO:0000313" key="5">
    <source>
        <dbReference type="EMBL" id="KJY01508.1"/>
    </source>
</evidence>
<dbReference type="Proteomes" id="UP000033647">
    <property type="component" value="Unassembled WGS sequence"/>
</dbReference>
<dbReference type="PROSITE" id="PS51186">
    <property type="entry name" value="GNAT"/>
    <property type="match status" value="1"/>
</dbReference>
<dbReference type="PANTHER" id="PTHR13256">
    <property type="entry name" value="N-ACETYLTRANSFERASE 9"/>
    <property type="match status" value="1"/>
</dbReference>
<reference evidence="5 6" key="1">
    <citation type="submission" date="2015-03" db="EMBL/GenBank/DDBJ databases">
        <title>RNA-seq based gene annotation and comparative genomics of four Zymoseptoria species reveal species-specific pathogenicity related genes and transposable element activity.</title>
        <authorList>
            <person name="Grandaubert J."/>
            <person name="Bhattacharyya A."/>
            <person name="Stukenbrock E.H."/>
        </authorList>
    </citation>
    <scope>NUCLEOTIDE SEQUENCE [LARGE SCALE GENOMIC DNA]</scope>
    <source>
        <strain evidence="5 6">Zb18110</strain>
    </source>
</reference>
<dbReference type="EMBL" id="LAFY01000281">
    <property type="protein sequence ID" value="KJY01508.1"/>
    <property type="molecule type" value="Genomic_DNA"/>
</dbReference>
<gene>
    <name evidence="5" type="ORF">TI39_contig289g00030</name>
</gene>
<evidence type="ECO:0000313" key="6">
    <source>
        <dbReference type="Proteomes" id="UP000033647"/>
    </source>
</evidence>
<evidence type="ECO:0000256" key="3">
    <source>
        <dbReference type="ARBA" id="ARBA00023315"/>
    </source>
</evidence>
<dbReference type="Pfam" id="PF13302">
    <property type="entry name" value="Acetyltransf_3"/>
    <property type="match status" value="1"/>
</dbReference>
<dbReference type="InterPro" id="IPR000182">
    <property type="entry name" value="GNAT_dom"/>
</dbReference>
<dbReference type="Gene3D" id="3.40.630.30">
    <property type="match status" value="1"/>
</dbReference>
<evidence type="ECO:0000256" key="1">
    <source>
        <dbReference type="ARBA" id="ARBA00009342"/>
    </source>
</evidence>
<organism evidence="5 6">
    <name type="scientific">Zymoseptoria brevis</name>
    <dbReference type="NCBI Taxonomy" id="1047168"/>
    <lineage>
        <taxon>Eukaryota</taxon>
        <taxon>Fungi</taxon>
        <taxon>Dikarya</taxon>
        <taxon>Ascomycota</taxon>
        <taxon>Pezizomycotina</taxon>
        <taxon>Dothideomycetes</taxon>
        <taxon>Dothideomycetidae</taxon>
        <taxon>Mycosphaerellales</taxon>
        <taxon>Mycosphaerellaceae</taxon>
        <taxon>Zymoseptoria</taxon>
    </lineage>
</organism>
<evidence type="ECO:0000259" key="4">
    <source>
        <dbReference type="PROSITE" id="PS51186"/>
    </source>
</evidence>